<gene>
    <name evidence="3" type="ORF">HGK34_09785</name>
</gene>
<dbReference type="Proteomes" id="UP000675409">
    <property type="component" value="Unassembled WGS sequence"/>
</dbReference>
<name>A0ABS1LKB8_9MICO</name>
<dbReference type="Gene3D" id="1.10.287.1060">
    <property type="entry name" value="ESAT-6-like"/>
    <property type="match status" value="1"/>
</dbReference>
<dbReference type="InterPro" id="IPR036689">
    <property type="entry name" value="ESAT-6-like_sf"/>
</dbReference>
<protein>
    <recommendedName>
        <fullName evidence="1">ESAT-6-like protein</fullName>
    </recommendedName>
</protein>
<organism evidence="3 4">
    <name type="scientific">Myceligenerans indicum</name>
    <dbReference type="NCBI Taxonomy" id="2593663"/>
    <lineage>
        <taxon>Bacteria</taxon>
        <taxon>Bacillati</taxon>
        <taxon>Actinomycetota</taxon>
        <taxon>Actinomycetes</taxon>
        <taxon>Micrococcales</taxon>
        <taxon>Promicromonosporaceae</taxon>
        <taxon>Myceligenerans</taxon>
    </lineage>
</organism>
<reference evidence="3 4" key="1">
    <citation type="journal article" date="2021" name="Arch. Microbiol.">
        <title>Myceligenerans indicum sp. nov., an actinobacterium isolated from mangrove sediment of Sundarbans, India.</title>
        <authorList>
            <person name="Asha K."/>
            <person name="Bhadury P."/>
        </authorList>
    </citation>
    <scope>NUCLEOTIDE SEQUENCE [LARGE SCALE GENOMIC DNA]</scope>
    <source>
        <strain evidence="3 4">I2</strain>
    </source>
</reference>
<comment type="caution">
    <text evidence="3">The sequence shown here is derived from an EMBL/GenBank/DDBJ whole genome shotgun (WGS) entry which is preliminary data.</text>
</comment>
<evidence type="ECO:0000313" key="3">
    <source>
        <dbReference type="EMBL" id="MBL0886558.1"/>
    </source>
</evidence>
<dbReference type="SUPFAM" id="SSF140453">
    <property type="entry name" value="EsxAB dimer-like"/>
    <property type="match status" value="1"/>
</dbReference>
<dbReference type="RefSeq" id="WP_201846632.1">
    <property type="nucleotide sequence ID" value="NZ_JABBYC010000013.1"/>
</dbReference>
<proteinExistence type="inferred from homology"/>
<dbReference type="EMBL" id="JABBYC010000013">
    <property type="protein sequence ID" value="MBL0886558.1"/>
    <property type="molecule type" value="Genomic_DNA"/>
</dbReference>
<evidence type="ECO:0000256" key="1">
    <source>
        <dbReference type="RuleBase" id="RU362001"/>
    </source>
</evidence>
<sequence length="98" mass="10948">MPNINVTFQEMEDAAARMQQEAADMQGKLDQLRSMVDNLVQDGYVTDKSSKRFDECYKDLDKGGKQLMEGLDGIGQYLKEAAGALRKTDEELANALNK</sequence>
<dbReference type="InterPro" id="IPR010310">
    <property type="entry name" value="T7SS_ESAT-6-like"/>
</dbReference>
<accession>A0ABS1LKB8</accession>
<evidence type="ECO:0000313" key="4">
    <source>
        <dbReference type="Proteomes" id="UP000675409"/>
    </source>
</evidence>
<keyword evidence="2" id="KW-0175">Coiled coil</keyword>
<dbReference type="NCBIfam" id="TIGR03930">
    <property type="entry name" value="WXG100_ESAT6"/>
    <property type="match status" value="1"/>
</dbReference>
<keyword evidence="4" id="KW-1185">Reference proteome</keyword>
<feature type="coiled-coil region" evidence="2">
    <location>
        <begin position="8"/>
        <end position="42"/>
    </location>
</feature>
<dbReference type="Pfam" id="PF06013">
    <property type="entry name" value="WXG100"/>
    <property type="match status" value="1"/>
</dbReference>
<comment type="similarity">
    <text evidence="1">Belongs to the WXG100 family.</text>
</comment>
<evidence type="ECO:0000256" key="2">
    <source>
        <dbReference type="SAM" id="Coils"/>
    </source>
</evidence>